<dbReference type="SUPFAM" id="SSF52540">
    <property type="entry name" value="P-loop containing nucleoside triphosphate hydrolases"/>
    <property type="match status" value="1"/>
</dbReference>
<keyword evidence="12" id="KW-1185">Reference proteome</keyword>
<name>H9UAF7_FERPD</name>
<evidence type="ECO:0000313" key="11">
    <source>
        <dbReference type="EMBL" id="AFG34500.1"/>
    </source>
</evidence>
<feature type="binding site" evidence="8">
    <location>
        <position position="230"/>
    </location>
    <ligand>
        <name>Mg(2+)</name>
        <dbReference type="ChEBI" id="CHEBI:18420"/>
    </ligand>
</feature>
<keyword evidence="3 6" id="KW-0547">Nucleotide-binding</keyword>
<evidence type="ECO:0000256" key="7">
    <source>
        <dbReference type="PIRSR" id="PIRSR006809-1"/>
    </source>
</evidence>
<dbReference type="PATRIC" id="fig|771875.3.peg.364"/>
<dbReference type="Pfam" id="PF16360">
    <property type="entry name" value="GTP-bdg_M"/>
    <property type="match status" value="1"/>
</dbReference>
<keyword evidence="1 6" id="KW-0963">Cytoplasm</keyword>
<feature type="binding site" evidence="8">
    <location>
        <position position="209"/>
    </location>
    <ligand>
        <name>Mg(2+)</name>
        <dbReference type="ChEBI" id="CHEBI:18420"/>
    </ligand>
</feature>
<keyword evidence="4 8" id="KW-0460">Magnesium</keyword>
<evidence type="ECO:0000256" key="4">
    <source>
        <dbReference type="ARBA" id="ARBA00022842"/>
    </source>
</evidence>
<evidence type="ECO:0000256" key="8">
    <source>
        <dbReference type="PIRSR" id="PIRSR006809-2"/>
    </source>
</evidence>
<dbReference type="InterPro" id="IPR042108">
    <property type="entry name" value="GTPase_HflX_N_sf"/>
</dbReference>
<dbReference type="KEGG" id="fpe:Ferpe_0360"/>
<dbReference type="HOGENOM" id="CLU_019597_2_2_0"/>
<feature type="domain" description="Hflx-type G" evidence="10">
    <location>
        <begin position="196"/>
        <end position="362"/>
    </location>
</feature>
<protein>
    <recommendedName>
        <fullName evidence="6">GTPase HflX</fullName>
    </recommendedName>
    <alternativeName>
        <fullName evidence="6">GTP-binding protein HflX</fullName>
    </alternativeName>
</protein>
<dbReference type="InterPro" id="IPR006073">
    <property type="entry name" value="GTP-bd"/>
</dbReference>
<dbReference type="FunFam" id="3.40.50.11060:FF:000001">
    <property type="entry name" value="GTPase HflX"/>
    <property type="match status" value="1"/>
</dbReference>
<feature type="binding site" evidence="7">
    <location>
        <begin position="202"/>
        <end position="209"/>
    </location>
    <ligand>
        <name>GTP</name>
        <dbReference type="ChEBI" id="CHEBI:37565"/>
    </ligand>
</feature>
<dbReference type="InterPro" id="IPR030394">
    <property type="entry name" value="G_HFLX_dom"/>
</dbReference>
<dbReference type="InterPro" id="IPR025121">
    <property type="entry name" value="GTPase_HflX_N"/>
</dbReference>
<evidence type="ECO:0000313" key="12">
    <source>
        <dbReference type="Proteomes" id="UP000007384"/>
    </source>
</evidence>
<reference evidence="11" key="1">
    <citation type="submission" date="2012-03" db="EMBL/GenBank/DDBJ databases">
        <title>Complete sequence of Fervidobacterium pennivorans DSM 9078.</title>
        <authorList>
            <consortium name="US DOE Joint Genome Institute"/>
            <person name="Lucas S."/>
            <person name="Han J."/>
            <person name="Lapidus A."/>
            <person name="Cheng J.-F."/>
            <person name="Goodwin L."/>
            <person name="Pitluck S."/>
            <person name="Peters L."/>
            <person name="Ovchinnikova G."/>
            <person name="Lu M."/>
            <person name="Detter J.C."/>
            <person name="Han C."/>
            <person name="Tapia R."/>
            <person name="Land M."/>
            <person name="Hauser L."/>
            <person name="Kyrpides N."/>
            <person name="Ivanova N."/>
            <person name="Pagani I."/>
            <person name="Noll K.M."/>
            <person name="Woyke T."/>
        </authorList>
    </citation>
    <scope>NUCLEOTIDE SEQUENCE</scope>
    <source>
        <strain evidence="11">DSM 9078</strain>
    </source>
</reference>
<keyword evidence="9" id="KW-0175">Coiled coil</keyword>
<feature type="coiled-coil region" evidence="9">
    <location>
        <begin position="162"/>
        <end position="189"/>
    </location>
</feature>
<dbReference type="GO" id="GO:0005525">
    <property type="term" value="F:GTP binding"/>
    <property type="evidence" value="ECO:0007669"/>
    <property type="project" value="UniProtKB-UniRule"/>
</dbReference>
<keyword evidence="5 6" id="KW-0342">GTP-binding</keyword>
<feature type="binding site" evidence="7">
    <location>
        <begin position="340"/>
        <end position="342"/>
    </location>
    <ligand>
        <name>GTP</name>
        <dbReference type="ChEBI" id="CHEBI:37565"/>
    </ligand>
</feature>
<keyword evidence="2 8" id="KW-0479">Metal-binding</keyword>
<evidence type="ECO:0000259" key="10">
    <source>
        <dbReference type="PROSITE" id="PS51705"/>
    </source>
</evidence>
<dbReference type="Gene3D" id="6.10.250.2860">
    <property type="match status" value="1"/>
</dbReference>
<sequence>MTEFRKKGVIVAITQVLDYRTRESVEELELLCKTLGIEVLDTIIQRREKPDPATYVGSGKLEKIKNFCEENRIDVVIFDDEITPIQQRNIENILKVPILDRTQVILEIFSRHATTHEGKLQVEMAKLVYELPRLRGKGLYLSNPGAGIGTRGPGETALELDKRKVKQRISTLRKELAKLKLNRENARKSRLESGYYLVSIVGYTNAGKSTLLSSISGEKDIIVSDKLFSTLNPTIRKVKLPSGRSCLVGDTVGFISKLPHTLVEAFHSTLEEILYSDLLLLVVDISDPFYKDKISASYSVLEEIGAHEKPTILVFNKIDVLPYDKLEIIKYEYPHGVFISAKQRKGLDDLFSKMEDYFKSFDVRMNLRINHSDYGLISKYFEYVTIEKLSSSGEFDFVQISGPENIVLKIEHILNSKVPNSYL</sequence>
<dbReference type="InterPro" id="IPR032305">
    <property type="entry name" value="GTP-bd_M"/>
</dbReference>
<dbReference type="CDD" id="cd01878">
    <property type="entry name" value="HflX"/>
    <property type="match status" value="1"/>
</dbReference>
<feature type="binding site" evidence="7">
    <location>
        <begin position="250"/>
        <end position="253"/>
    </location>
    <ligand>
        <name>GTP</name>
        <dbReference type="ChEBI" id="CHEBI:37565"/>
    </ligand>
</feature>
<dbReference type="NCBIfam" id="TIGR03156">
    <property type="entry name" value="GTP_HflX"/>
    <property type="match status" value="1"/>
</dbReference>
<dbReference type="Gene3D" id="3.40.50.11060">
    <property type="entry name" value="GTPase HflX, N-terminal domain"/>
    <property type="match status" value="1"/>
</dbReference>
<evidence type="ECO:0000256" key="5">
    <source>
        <dbReference type="ARBA" id="ARBA00023134"/>
    </source>
</evidence>
<feature type="binding site" evidence="7">
    <location>
        <begin position="316"/>
        <end position="319"/>
    </location>
    <ligand>
        <name>GTP</name>
        <dbReference type="ChEBI" id="CHEBI:37565"/>
    </ligand>
</feature>
<evidence type="ECO:0000256" key="3">
    <source>
        <dbReference type="ARBA" id="ARBA00022741"/>
    </source>
</evidence>
<dbReference type="GO" id="GO:0046872">
    <property type="term" value="F:metal ion binding"/>
    <property type="evidence" value="ECO:0007669"/>
    <property type="project" value="UniProtKB-KW"/>
</dbReference>
<dbReference type="OrthoDB" id="9812272at2"/>
<dbReference type="GO" id="GO:0003924">
    <property type="term" value="F:GTPase activity"/>
    <property type="evidence" value="ECO:0007669"/>
    <property type="project" value="UniProtKB-UniRule"/>
</dbReference>
<dbReference type="PANTHER" id="PTHR10229:SF0">
    <property type="entry name" value="GTP-BINDING PROTEIN 6-RELATED"/>
    <property type="match status" value="1"/>
</dbReference>
<comment type="subunit">
    <text evidence="6">Monomer. Associates with the 50S ribosomal subunit.</text>
</comment>
<comment type="similarity">
    <text evidence="6">Belongs to the TRAFAC class OBG-HflX-like GTPase superfamily. HflX GTPase family.</text>
</comment>
<evidence type="ECO:0000256" key="6">
    <source>
        <dbReference type="HAMAP-Rule" id="MF_00900"/>
    </source>
</evidence>
<dbReference type="Pfam" id="PF13167">
    <property type="entry name" value="GTP-bdg_N"/>
    <property type="match status" value="1"/>
</dbReference>
<comment type="cofactor">
    <cofactor evidence="8">
        <name>Mg(2+)</name>
        <dbReference type="ChEBI" id="CHEBI:18420"/>
    </cofactor>
</comment>
<dbReference type="GO" id="GO:0005737">
    <property type="term" value="C:cytoplasm"/>
    <property type="evidence" value="ECO:0007669"/>
    <property type="project" value="UniProtKB-SubCell"/>
</dbReference>
<dbReference type="HAMAP" id="MF_00900">
    <property type="entry name" value="GTPase_HflX"/>
    <property type="match status" value="1"/>
</dbReference>
<dbReference type="InterPro" id="IPR016496">
    <property type="entry name" value="GTPase_HflX"/>
</dbReference>
<proteinExistence type="inferred from homology"/>
<evidence type="ECO:0000256" key="1">
    <source>
        <dbReference type="ARBA" id="ARBA00022490"/>
    </source>
</evidence>
<dbReference type="PIRSF" id="PIRSF006809">
    <property type="entry name" value="GTP-binding_hflX_prd"/>
    <property type="match status" value="1"/>
</dbReference>
<dbReference type="EMBL" id="CP003260">
    <property type="protein sequence ID" value="AFG34500.1"/>
    <property type="molecule type" value="Genomic_DNA"/>
</dbReference>
<dbReference type="InterPro" id="IPR027417">
    <property type="entry name" value="P-loop_NTPase"/>
</dbReference>
<dbReference type="GO" id="GO:0043022">
    <property type="term" value="F:ribosome binding"/>
    <property type="evidence" value="ECO:0007669"/>
    <property type="project" value="TreeGrafter"/>
</dbReference>
<evidence type="ECO:0000256" key="2">
    <source>
        <dbReference type="ARBA" id="ARBA00022723"/>
    </source>
</evidence>
<evidence type="ECO:0000256" key="9">
    <source>
        <dbReference type="SAM" id="Coils"/>
    </source>
</evidence>
<dbReference type="Proteomes" id="UP000007384">
    <property type="component" value="Chromosome"/>
</dbReference>
<dbReference type="AlphaFoldDB" id="H9UAF7"/>
<comment type="function">
    <text evidence="6">GTPase that associates with the 50S ribosomal subunit and may have a role during protein synthesis or ribosome biogenesis.</text>
</comment>
<organism evidence="11 12">
    <name type="scientific">Fervidobacterium pennivorans (strain DSM 9078 / Ven5)</name>
    <dbReference type="NCBI Taxonomy" id="771875"/>
    <lineage>
        <taxon>Bacteria</taxon>
        <taxon>Thermotogati</taxon>
        <taxon>Thermotogota</taxon>
        <taxon>Thermotogae</taxon>
        <taxon>Thermotogales</taxon>
        <taxon>Fervidobacteriaceae</taxon>
        <taxon>Fervidobacterium</taxon>
    </lineage>
</organism>
<accession>H9UAF7</accession>
<dbReference type="Pfam" id="PF01926">
    <property type="entry name" value="MMR_HSR1"/>
    <property type="match status" value="1"/>
</dbReference>
<gene>
    <name evidence="6" type="primary">hflX</name>
    <name evidence="11" type="ordered locus">Ferpe_0360</name>
</gene>
<comment type="subcellular location">
    <subcellularLocation>
        <location evidence="6">Cytoplasm</location>
    </subcellularLocation>
    <text evidence="6">May associate with membranes.</text>
</comment>
<dbReference type="Gene3D" id="3.40.50.300">
    <property type="entry name" value="P-loop containing nucleotide triphosphate hydrolases"/>
    <property type="match status" value="1"/>
</dbReference>
<dbReference type="eggNOG" id="COG2262">
    <property type="taxonomic scope" value="Bacteria"/>
</dbReference>
<dbReference type="PROSITE" id="PS51705">
    <property type="entry name" value="G_HFLX"/>
    <property type="match status" value="1"/>
</dbReference>
<dbReference type="PANTHER" id="PTHR10229">
    <property type="entry name" value="GTP-BINDING PROTEIN HFLX"/>
    <property type="match status" value="1"/>
</dbReference>
<dbReference type="PRINTS" id="PR00326">
    <property type="entry name" value="GTP1OBG"/>
</dbReference>
<dbReference type="STRING" id="771875.Ferpe_0360"/>
<dbReference type="RefSeq" id="WP_014450968.1">
    <property type="nucleotide sequence ID" value="NC_017095.1"/>
</dbReference>